<dbReference type="Proteomes" id="UP000269801">
    <property type="component" value="Unassembled WGS sequence"/>
</dbReference>
<evidence type="ECO:0000313" key="4">
    <source>
        <dbReference type="Proteomes" id="UP000278180"/>
    </source>
</evidence>
<dbReference type="Proteomes" id="UP000278180">
    <property type="component" value="Unassembled WGS sequence"/>
</dbReference>
<protein>
    <submittedName>
        <fullName evidence="1">Uncharacterized protein</fullName>
    </submittedName>
</protein>
<dbReference type="EMBL" id="RBSL01000066">
    <property type="protein sequence ID" value="RMS30480.1"/>
    <property type="molecule type" value="Genomic_DNA"/>
</dbReference>
<reference evidence="3 4" key="1">
    <citation type="submission" date="2018-08" db="EMBL/GenBank/DDBJ databases">
        <title>Recombination of ecologically and evolutionarily significant loci maintains genetic cohesion in the Pseudomonas syringae species complex.</title>
        <authorList>
            <person name="Dillon M."/>
            <person name="Thakur S."/>
            <person name="Almeida R.N.D."/>
            <person name="Weir B.S."/>
            <person name="Guttman D.S."/>
        </authorList>
    </citation>
    <scope>NUCLEOTIDE SEQUENCE [LARGE SCALE GENOMIC DNA]</scope>
    <source>
        <strain evidence="2 4">ICMP 13684</strain>
        <strain evidence="1 3">ICMP 13685</strain>
    </source>
</reference>
<organism evidence="1 3">
    <name type="scientific">Pseudomonas savastanoi</name>
    <name type="common">Pseudomonas syringae pv. savastanoi</name>
    <dbReference type="NCBI Taxonomy" id="29438"/>
    <lineage>
        <taxon>Bacteria</taxon>
        <taxon>Pseudomonadati</taxon>
        <taxon>Pseudomonadota</taxon>
        <taxon>Gammaproteobacteria</taxon>
        <taxon>Pseudomonadales</taxon>
        <taxon>Pseudomonadaceae</taxon>
        <taxon>Pseudomonas</taxon>
    </lineage>
</organism>
<evidence type="ECO:0000313" key="3">
    <source>
        <dbReference type="Proteomes" id="UP000269801"/>
    </source>
</evidence>
<accession>A0A3M5BY61</accession>
<evidence type="ECO:0000313" key="2">
    <source>
        <dbReference type="EMBL" id="RMT25786.1"/>
    </source>
</evidence>
<sequence length="182" mass="19621">MRMGTNDRCPVSSRVYLIQNQYEITHLTQGLFPMKTNKTLLASLAFATLCTSVTAQAGPPVTVTFKNLGTEVAEYKPVTRNEMSTRLNARTAIAPKVQIGDSNVYSVQSTLSPDTSYASVRYVMGSKVCVFSTTFIKLPGAGGAKVPKWNRTANSEGGAVCAATSRATNLSTYAWAAEFTMK</sequence>
<gene>
    <name evidence="2" type="ORF">ALP51_03224</name>
    <name evidence="1" type="ORF">ALP70_02841</name>
</gene>
<evidence type="ECO:0000313" key="1">
    <source>
        <dbReference type="EMBL" id="RMS30480.1"/>
    </source>
</evidence>
<name>A0A3M5BY61_PSESS</name>
<dbReference type="EMBL" id="RBTE01000336">
    <property type="protein sequence ID" value="RMT25786.1"/>
    <property type="molecule type" value="Genomic_DNA"/>
</dbReference>
<dbReference type="AlphaFoldDB" id="A0A3M5BY61"/>
<proteinExistence type="predicted"/>
<comment type="caution">
    <text evidence="1">The sequence shown here is derived from an EMBL/GenBank/DDBJ whole genome shotgun (WGS) entry which is preliminary data.</text>
</comment>